<feature type="compositionally biased region" description="Basic residues" evidence="10">
    <location>
        <begin position="582"/>
        <end position="595"/>
    </location>
</feature>
<dbReference type="GO" id="GO:0004674">
    <property type="term" value="F:protein serine/threonine kinase activity"/>
    <property type="evidence" value="ECO:0007669"/>
    <property type="project" value="UniProtKB-EC"/>
</dbReference>
<dbReference type="EMBL" id="NIZV01000740">
    <property type="protein sequence ID" value="RSL81709.1"/>
    <property type="molecule type" value="Genomic_DNA"/>
</dbReference>
<feature type="compositionally biased region" description="Basic residues" evidence="10">
    <location>
        <begin position="466"/>
        <end position="476"/>
    </location>
</feature>
<feature type="compositionally biased region" description="Basic and acidic residues" evidence="10">
    <location>
        <begin position="21"/>
        <end position="70"/>
    </location>
</feature>
<dbReference type="InterPro" id="IPR052396">
    <property type="entry name" value="Meiotic_Drive_Suppr_Kinase"/>
</dbReference>
<gene>
    <name evidence="12" type="ORF">CDV31_017008</name>
</gene>
<dbReference type="InterPro" id="IPR000719">
    <property type="entry name" value="Prot_kinase_dom"/>
</dbReference>
<dbReference type="InterPro" id="IPR008266">
    <property type="entry name" value="Tyr_kinase_AS"/>
</dbReference>
<evidence type="ECO:0000256" key="4">
    <source>
        <dbReference type="ARBA" id="ARBA00013948"/>
    </source>
</evidence>
<evidence type="ECO:0000256" key="3">
    <source>
        <dbReference type="ARBA" id="ARBA00012513"/>
    </source>
</evidence>
<comment type="subunit">
    <text evidence="2">Component of the EKC/KEOPS complex composed of at least BUD32, CGI121, GON7, KAE1 and PCC1; the whole complex dimerizes.</text>
</comment>
<reference evidence="12 13" key="1">
    <citation type="submission" date="2017-06" db="EMBL/GenBank/DDBJ databases">
        <title>Cmopartive genomic analysis of Ambrosia Fusariam Clade fungi.</title>
        <authorList>
            <person name="Stajich J.E."/>
            <person name="Carrillo J."/>
            <person name="Kijimoto T."/>
            <person name="Eskalen A."/>
            <person name="O'Donnell K."/>
            <person name="Kasson M."/>
        </authorList>
    </citation>
    <scope>NUCLEOTIDE SEQUENCE [LARGE SCALE GENOMIC DNA]</scope>
    <source>
        <strain evidence="12 13">NRRL 20438</strain>
    </source>
</reference>
<comment type="catalytic activity">
    <reaction evidence="8">
        <text>L-threonyl-[protein] + ATP = O-phospho-L-threonyl-[protein] + ADP + H(+)</text>
        <dbReference type="Rhea" id="RHEA:46608"/>
        <dbReference type="Rhea" id="RHEA-COMP:11060"/>
        <dbReference type="Rhea" id="RHEA-COMP:11605"/>
        <dbReference type="ChEBI" id="CHEBI:15378"/>
        <dbReference type="ChEBI" id="CHEBI:30013"/>
        <dbReference type="ChEBI" id="CHEBI:30616"/>
        <dbReference type="ChEBI" id="CHEBI:61977"/>
        <dbReference type="ChEBI" id="CHEBI:456216"/>
        <dbReference type="EC" id="2.7.11.1"/>
    </reaction>
</comment>
<feature type="compositionally biased region" description="Basic and acidic residues" evidence="10">
    <location>
        <begin position="572"/>
        <end position="581"/>
    </location>
</feature>
<evidence type="ECO:0000256" key="2">
    <source>
        <dbReference type="ARBA" id="ARBA00011534"/>
    </source>
</evidence>
<accession>A0A428RW06</accession>
<comment type="caution">
    <text evidence="12">The sequence shown here is derived from an EMBL/GenBank/DDBJ whole genome shotgun (WGS) entry which is preliminary data.</text>
</comment>
<organism evidence="12 13">
    <name type="scientific">Fusarium ambrosium</name>
    <dbReference type="NCBI Taxonomy" id="131363"/>
    <lineage>
        <taxon>Eukaryota</taxon>
        <taxon>Fungi</taxon>
        <taxon>Dikarya</taxon>
        <taxon>Ascomycota</taxon>
        <taxon>Pezizomycotina</taxon>
        <taxon>Sordariomycetes</taxon>
        <taxon>Hypocreomycetidae</taxon>
        <taxon>Hypocreales</taxon>
        <taxon>Nectriaceae</taxon>
        <taxon>Fusarium</taxon>
        <taxon>Fusarium solani species complex</taxon>
    </lineage>
</organism>
<evidence type="ECO:0000256" key="8">
    <source>
        <dbReference type="ARBA" id="ARBA00047899"/>
    </source>
</evidence>
<name>A0A428RW06_9HYPO</name>
<dbReference type="Proteomes" id="UP000288429">
    <property type="component" value="Unassembled WGS sequence"/>
</dbReference>
<evidence type="ECO:0000256" key="10">
    <source>
        <dbReference type="SAM" id="MobiDB-lite"/>
    </source>
</evidence>
<evidence type="ECO:0000256" key="9">
    <source>
        <dbReference type="ARBA" id="ARBA00048679"/>
    </source>
</evidence>
<evidence type="ECO:0000256" key="5">
    <source>
        <dbReference type="ARBA" id="ARBA00019973"/>
    </source>
</evidence>
<comment type="catalytic activity">
    <reaction evidence="9">
        <text>L-seryl-[protein] + ATP = O-phospho-L-seryl-[protein] + ADP + H(+)</text>
        <dbReference type="Rhea" id="RHEA:17989"/>
        <dbReference type="Rhea" id="RHEA-COMP:9863"/>
        <dbReference type="Rhea" id="RHEA-COMP:11604"/>
        <dbReference type="ChEBI" id="CHEBI:15378"/>
        <dbReference type="ChEBI" id="CHEBI:29999"/>
        <dbReference type="ChEBI" id="CHEBI:30616"/>
        <dbReference type="ChEBI" id="CHEBI:83421"/>
        <dbReference type="ChEBI" id="CHEBI:456216"/>
        <dbReference type="EC" id="2.7.11.1"/>
    </reaction>
</comment>
<dbReference type="PROSITE" id="PS50011">
    <property type="entry name" value="PROTEIN_KINASE_DOM"/>
    <property type="match status" value="1"/>
</dbReference>
<proteinExistence type="predicted"/>
<dbReference type="PROSITE" id="PS00109">
    <property type="entry name" value="PROTEIN_KINASE_TYR"/>
    <property type="match status" value="1"/>
</dbReference>
<feature type="region of interest" description="Disordered" evidence="10">
    <location>
        <begin position="221"/>
        <end position="240"/>
    </location>
</feature>
<feature type="region of interest" description="Disordered" evidence="10">
    <location>
        <begin position="1"/>
        <end position="75"/>
    </location>
</feature>
<keyword evidence="13" id="KW-1185">Reference proteome</keyword>
<dbReference type="AlphaFoldDB" id="A0A428RW06"/>
<dbReference type="EC" id="2.7.11.1" evidence="3"/>
<sequence length="832" mass="95019">MGDPNSMEELRRLLQEAQQQVDKERQRAEEAERERQQERQRAEEAERGRQEEQDRAEKEQQRAEEAEKQTRPTTLDEYIAACHDLVFSQFRVERDRRLTSKGSITNPRNKLCPTSLEPWPDFLDQQRSVLDTMYECFPTHTRAFESQNFLAGLGKRVSRRSIADEKSLEYFMHNGVEDPVRVIVEQLRQVEEVSNAFDMGNGIVFENHPHAISDVAEEVAARENTPPPPQTPLQTSLQTPNHKRDVNQLRPDQICVYRSDDDTVSEKRTMIYVSEYKAPHKLTAPHLRAGLRRMNIYREVVNRKKIPTSVDPGGRFQYHAERLTASALTQTYHYMIEGGGRYGLMTTGEATVFLKVDWARPETLYYHLAEPGPEVTAHAEHVQSSSAVGQYLAFSLIALGSPGERGEHGQDERDRATANLKRWAEDFETTLRSIPEGERIAPESSSSWAPTTYEDFDRSPCVLRGGRQRRRRRRRHGEGDDEHDKFTIRRNRAESSSDESGTQPPDTPSPAERRGRRRQRGQGSEKEPRRSQRILARRPREEATQDRLYCTQACLLGLVRGGSLDPRCPNVESHRGPDSRCHNRSRGGTRGCTHTRHPVSHSMWLRLLHEQLRQSLDAGVTKLGKHGARGVLFKVTLLAYSYTFVCKGTVQAFIGDLEHEAAVYKRLERVQGISVPVFLGAVDLRPLKRVYYYDHRVYIVHMTFLSWGGYGIDDIGITADMGRTLKDKLLKSLRAIHEEDVVHKDVRSANMLVNKETDSVMLIDFERAVLLEAARRPLAQVVPNKRGWDSGRVADGEKSARPGKRVSRGCEFAEDDLMARTTLLNLHSNAKP</sequence>
<dbReference type="PANTHER" id="PTHR37171:SF1">
    <property type="entry name" value="SERINE_THREONINE-PROTEIN KINASE YRZF-RELATED"/>
    <property type="match status" value="1"/>
</dbReference>
<dbReference type="Gene3D" id="1.10.510.10">
    <property type="entry name" value="Transferase(Phosphotransferase) domain 1"/>
    <property type="match status" value="1"/>
</dbReference>
<evidence type="ECO:0000313" key="13">
    <source>
        <dbReference type="Proteomes" id="UP000288429"/>
    </source>
</evidence>
<comment type="function">
    <text evidence="1">Component of the EKC/KEOPS complex that is required for the formation of a threonylcarbamoyl group on adenosine at position 37 (t(6)A37) in tRNAs that read codons beginning with adenine. The complex is probably involved in the transfer of the threonylcarbamoyl moiety of threonylcarbamoyl-AMP (TC-AMP) to the N6 group of A37. BUD32 has ATPase activity in the context of the EKC/KEOPS complex and likely plays a supporting role to the catalytic subunit KAE1. The EKC/KEOPS complex also promotes both telomere uncapping and telomere elongation. The complex is required for efficient recruitment of transcriptional coactivators.</text>
</comment>
<feature type="region of interest" description="Disordered" evidence="10">
    <location>
        <begin position="433"/>
        <end position="542"/>
    </location>
</feature>
<evidence type="ECO:0000256" key="7">
    <source>
        <dbReference type="ARBA" id="ARBA00033194"/>
    </source>
</evidence>
<dbReference type="SUPFAM" id="SSF56112">
    <property type="entry name" value="Protein kinase-like (PK-like)"/>
    <property type="match status" value="1"/>
</dbReference>
<dbReference type="InterPro" id="IPR011009">
    <property type="entry name" value="Kinase-like_dom_sf"/>
</dbReference>
<feature type="domain" description="Protein kinase" evidence="11">
    <location>
        <begin position="618"/>
        <end position="832"/>
    </location>
</feature>
<evidence type="ECO:0000256" key="6">
    <source>
        <dbReference type="ARBA" id="ARBA00030980"/>
    </source>
</evidence>
<dbReference type="PANTHER" id="PTHR37171">
    <property type="entry name" value="SERINE/THREONINE-PROTEIN KINASE YRZF-RELATED"/>
    <property type="match status" value="1"/>
</dbReference>
<evidence type="ECO:0000313" key="12">
    <source>
        <dbReference type="EMBL" id="RSL81709.1"/>
    </source>
</evidence>
<evidence type="ECO:0000256" key="1">
    <source>
        <dbReference type="ARBA" id="ARBA00003747"/>
    </source>
</evidence>
<feature type="compositionally biased region" description="Basic and acidic residues" evidence="10">
    <location>
        <begin position="482"/>
        <end position="495"/>
    </location>
</feature>
<dbReference type="GO" id="GO:0005524">
    <property type="term" value="F:ATP binding"/>
    <property type="evidence" value="ECO:0007669"/>
    <property type="project" value="InterPro"/>
</dbReference>
<evidence type="ECO:0000259" key="11">
    <source>
        <dbReference type="PROSITE" id="PS50011"/>
    </source>
</evidence>
<protein>
    <recommendedName>
        <fullName evidence="5">EKC/KEOPS complex subunit BUD32</fullName>
        <ecNumber evidence="3">2.7.11.1</ecNumber>
    </recommendedName>
    <alternativeName>
        <fullName evidence="6 7">Atypical Serine/threonine protein kinase BUD32</fullName>
    </alternativeName>
    <alternativeName>
        <fullName evidence="4">EKC/KEOPS complex subunit bud32</fullName>
    </alternativeName>
</protein>
<feature type="region of interest" description="Disordered" evidence="10">
    <location>
        <begin position="570"/>
        <end position="595"/>
    </location>
</feature>